<dbReference type="AlphaFoldDB" id="A0A7K1XW23"/>
<feature type="transmembrane region" description="Helical" evidence="1">
    <location>
        <begin position="652"/>
        <end position="674"/>
    </location>
</feature>
<feature type="transmembrane region" description="Helical" evidence="1">
    <location>
        <begin position="6"/>
        <end position="26"/>
    </location>
</feature>
<dbReference type="SUPFAM" id="SSF52317">
    <property type="entry name" value="Class I glutamine amidotransferase-like"/>
    <property type="match status" value="1"/>
</dbReference>
<keyword evidence="1" id="KW-0812">Transmembrane</keyword>
<dbReference type="Proteomes" id="UP000451233">
    <property type="component" value="Unassembled WGS sequence"/>
</dbReference>
<protein>
    <recommendedName>
        <fullName evidence="2">Aerotolerance regulator N-terminal domain-containing protein</fullName>
    </recommendedName>
</protein>
<dbReference type="RefSeq" id="WP_160906049.1">
    <property type="nucleotide sequence ID" value="NZ_WVHS01000002.1"/>
</dbReference>
<organism evidence="3 4">
    <name type="scientific">Hufsiella ginkgonis</name>
    <dbReference type="NCBI Taxonomy" id="2695274"/>
    <lineage>
        <taxon>Bacteria</taxon>
        <taxon>Pseudomonadati</taxon>
        <taxon>Bacteroidota</taxon>
        <taxon>Sphingobacteriia</taxon>
        <taxon>Sphingobacteriales</taxon>
        <taxon>Sphingobacteriaceae</taxon>
        <taxon>Hufsiella</taxon>
    </lineage>
</organism>
<dbReference type="Gene3D" id="3.40.50.410">
    <property type="entry name" value="von Willebrand factor, type A domain"/>
    <property type="match status" value="1"/>
</dbReference>
<reference evidence="3 4" key="1">
    <citation type="submission" date="2019-11" db="EMBL/GenBank/DDBJ databases">
        <title>Pedobacter sp. HMF7056 Genome sequencing and assembly.</title>
        <authorList>
            <person name="Kang H."/>
            <person name="Kim H."/>
            <person name="Joh K."/>
        </authorList>
    </citation>
    <scope>NUCLEOTIDE SEQUENCE [LARGE SCALE GENOMIC DNA]</scope>
    <source>
        <strain evidence="3 4">HMF7056</strain>
    </source>
</reference>
<proteinExistence type="predicted"/>
<evidence type="ECO:0000313" key="4">
    <source>
        <dbReference type="Proteomes" id="UP000451233"/>
    </source>
</evidence>
<comment type="caution">
    <text evidence="3">The sequence shown here is derived from an EMBL/GenBank/DDBJ whole genome shotgun (WGS) entry which is preliminary data.</text>
</comment>
<keyword evidence="1" id="KW-0472">Membrane</keyword>
<dbReference type="Pfam" id="PF07584">
    <property type="entry name" value="BatA"/>
    <property type="match status" value="1"/>
</dbReference>
<dbReference type="NCBIfam" id="TIGR02226">
    <property type="entry name" value="two_anch"/>
    <property type="match status" value="1"/>
</dbReference>
<feature type="transmembrane region" description="Helical" evidence="1">
    <location>
        <begin position="56"/>
        <end position="74"/>
    </location>
</feature>
<gene>
    <name evidence="3" type="ORF">GS398_06925</name>
</gene>
<dbReference type="CDD" id="cd03143">
    <property type="entry name" value="A4_beta-galactosidase_middle_domain"/>
    <property type="match status" value="1"/>
</dbReference>
<name>A0A7K1XW23_9SPHI</name>
<dbReference type="InterPro" id="IPR029062">
    <property type="entry name" value="Class_I_gatase-like"/>
</dbReference>
<evidence type="ECO:0000256" key="1">
    <source>
        <dbReference type="SAM" id="Phobius"/>
    </source>
</evidence>
<accession>A0A7K1XW23</accession>
<feature type="domain" description="Aerotolerance regulator N-terminal" evidence="2">
    <location>
        <begin position="1"/>
        <end position="76"/>
    </location>
</feature>
<keyword evidence="4" id="KW-1185">Reference proteome</keyword>
<dbReference type="InterPro" id="IPR036465">
    <property type="entry name" value="vWFA_dom_sf"/>
</dbReference>
<sequence length="684" mass="76576">MSFLYPAFLFALSAVAIPILIHLFNFRRFKKVYFSNVRFLKDIEVRTSSSKNLRRLLILFARILAIIFLVLAFAKPFIPDNASLKQAGNQVISIYLDNSYSMEAVNKDGTLLDEARRRAREIVSAYTLNDKFQLLTNDFEGRHQRLLSREEFISALDEVKISGVTRTIPQVLKRQQDIFTGEPNAPKTSYLLSDFQVNMVPDEAFVPDSTVALRFVKIGSNPLPNISVDSAWFASPIHKPGETERLIVQLRNNSDKQAENIPVKLNINKQQKAVASLSIPPRSVRSDTLSFSGLTGGWQQGEIQITDYPVVFDDKFFFSFYVKKSLPVLVISDKGFSPYLNAVYRSDPFFSLVNVSSGNLNYSGLGGYPMIILNELASIPPATSQQLKKYADNGGTLVIFPSLDADLSSLGSFLQGLGTDIPEEVVDQETKVTAMNVRHPLFGGVFEKVPQNMDLPVAKAYIRYSTQSRTSRQPILDFPGGRSFFSQYRSGLGNVYLSAVPLDDEVSNFARHSVFVPIMYQSALLSLRDGKLFYTLGRDQFLEINKITLQANQVLKLKKDNFEVIPDVQQAANSTRVYIADQVKQEGNYNLVKGDSIIAAAGFNDNRGESDLSYLDDKNLESMFPGRKVNIFNTSKASIQNEIKEVNDGMHLWKVCIILALIFLAAEVLLIRFYDTAAPKPIAS</sequence>
<dbReference type="EMBL" id="WVHS01000002">
    <property type="protein sequence ID" value="MXV15027.1"/>
    <property type="molecule type" value="Genomic_DNA"/>
</dbReference>
<dbReference type="InterPro" id="IPR011933">
    <property type="entry name" value="Double_TM_dom"/>
</dbReference>
<dbReference type="InterPro" id="IPR024163">
    <property type="entry name" value="Aerotolerance_reg_N"/>
</dbReference>
<evidence type="ECO:0000313" key="3">
    <source>
        <dbReference type="EMBL" id="MXV15027.1"/>
    </source>
</evidence>
<dbReference type="PANTHER" id="PTHR37464:SF1">
    <property type="entry name" value="BLL2463 PROTEIN"/>
    <property type="match status" value="1"/>
</dbReference>
<dbReference type="PANTHER" id="PTHR37464">
    <property type="entry name" value="BLL2463 PROTEIN"/>
    <property type="match status" value="1"/>
</dbReference>
<evidence type="ECO:0000259" key="2">
    <source>
        <dbReference type="Pfam" id="PF07584"/>
    </source>
</evidence>
<keyword evidence="1" id="KW-1133">Transmembrane helix</keyword>